<gene>
    <name evidence="1" type="ORF">JY572_11190</name>
</gene>
<organism evidence="1 2">
    <name type="scientific">Myxococcus landrumensis</name>
    <dbReference type="NCBI Taxonomy" id="2813577"/>
    <lineage>
        <taxon>Bacteria</taxon>
        <taxon>Pseudomonadati</taxon>
        <taxon>Myxococcota</taxon>
        <taxon>Myxococcia</taxon>
        <taxon>Myxococcales</taxon>
        <taxon>Cystobacterineae</taxon>
        <taxon>Myxococcaceae</taxon>
        <taxon>Myxococcus</taxon>
    </lineage>
</organism>
<protein>
    <submittedName>
        <fullName evidence="1">Uncharacterized protein</fullName>
    </submittedName>
</protein>
<dbReference type="EMBL" id="CP071091">
    <property type="protein sequence ID" value="QSQ18218.1"/>
    <property type="molecule type" value="Genomic_DNA"/>
</dbReference>
<keyword evidence="2" id="KW-1185">Reference proteome</keyword>
<name>A0ABX7NPS2_9BACT</name>
<accession>A0ABX7NPS2</accession>
<evidence type="ECO:0000313" key="1">
    <source>
        <dbReference type="EMBL" id="QSQ18218.1"/>
    </source>
</evidence>
<proteinExistence type="predicted"/>
<sequence length="160" mass="17335">MSRSARKDAEPCRAFHLHRERFPPGTGRWCRLPAVTKLFLPQAQLEEWALADKADLRDGRLVVMAEGGTAFAVAPAVHFLQIVSGEDTYGLVARVKTEEQLTRLGAEQMADSVLVGESAYEVVPGYVAEVPSGAPKPESAGKKPDSETDLLAAFLLNKMG</sequence>
<evidence type="ECO:0000313" key="2">
    <source>
        <dbReference type="Proteomes" id="UP000663090"/>
    </source>
</evidence>
<dbReference type="Proteomes" id="UP000663090">
    <property type="component" value="Chromosome"/>
</dbReference>
<reference evidence="1 2" key="1">
    <citation type="submission" date="2021-02" db="EMBL/GenBank/DDBJ databases">
        <title>De Novo genome assembly of isolated myxobacteria.</title>
        <authorList>
            <person name="Stevens D.C."/>
        </authorList>
    </citation>
    <scope>NUCLEOTIDE SEQUENCE [LARGE SCALE GENOMIC DNA]</scope>
    <source>
        <strain evidence="1 2">SCHIC003</strain>
    </source>
</reference>